<reference evidence="2" key="1">
    <citation type="submission" date="2014-09" db="EMBL/GenBank/DDBJ databases">
        <authorList>
            <person name="Magalhaes I.L.F."/>
            <person name="Oliveira U."/>
            <person name="Santos F.R."/>
            <person name="Vidigal T.H.D.A."/>
            <person name="Brescovit A.D."/>
            <person name="Santos A.J."/>
        </authorList>
    </citation>
    <scope>NUCLEOTIDE SEQUENCE</scope>
    <source>
        <tissue evidence="2">Shoot tissue taken approximately 20 cm above the soil surface</tissue>
    </source>
</reference>
<reference evidence="2" key="2">
    <citation type="journal article" date="2015" name="Data Brief">
        <title>Shoot transcriptome of the giant reed, Arundo donax.</title>
        <authorList>
            <person name="Barrero R.A."/>
            <person name="Guerrero F.D."/>
            <person name="Moolhuijzen P."/>
            <person name="Goolsby J.A."/>
            <person name="Tidwell J."/>
            <person name="Bellgard S.E."/>
            <person name="Bellgard M.I."/>
        </authorList>
    </citation>
    <scope>NUCLEOTIDE SEQUENCE</scope>
    <source>
        <tissue evidence="2">Shoot tissue taken approximately 20 cm above the soil surface</tissue>
    </source>
</reference>
<name>A0A0A8YCG5_ARUDO</name>
<proteinExistence type="predicted"/>
<organism evidence="2">
    <name type="scientific">Arundo donax</name>
    <name type="common">Giant reed</name>
    <name type="synonym">Donax arundinaceus</name>
    <dbReference type="NCBI Taxonomy" id="35708"/>
    <lineage>
        <taxon>Eukaryota</taxon>
        <taxon>Viridiplantae</taxon>
        <taxon>Streptophyta</taxon>
        <taxon>Embryophyta</taxon>
        <taxon>Tracheophyta</taxon>
        <taxon>Spermatophyta</taxon>
        <taxon>Magnoliopsida</taxon>
        <taxon>Liliopsida</taxon>
        <taxon>Poales</taxon>
        <taxon>Poaceae</taxon>
        <taxon>PACMAD clade</taxon>
        <taxon>Arundinoideae</taxon>
        <taxon>Arundineae</taxon>
        <taxon>Arundo</taxon>
    </lineage>
</organism>
<sequence>MPSTGKVLDNIQRNWNNNVGFSVRTSKQCQASQLKELPPSPHGDAFMFPME</sequence>
<feature type="region of interest" description="Disordered" evidence="1">
    <location>
        <begin position="30"/>
        <end position="51"/>
    </location>
</feature>
<dbReference type="AlphaFoldDB" id="A0A0A8YCG5"/>
<evidence type="ECO:0000313" key="2">
    <source>
        <dbReference type="EMBL" id="JAD23153.1"/>
    </source>
</evidence>
<protein>
    <submittedName>
        <fullName evidence="2">Uncharacterized protein</fullName>
    </submittedName>
</protein>
<evidence type="ECO:0000256" key="1">
    <source>
        <dbReference type="SAM" id="MobiDB-lite"/>
    </source>
</evidence>
<dbReference type="EMBL" id="GBRH01274742">
    <property type="protein sequence ID" value="JAD23153.1"/>
    <property type="molecule type" value="Transcribed_RNA"/>
</dbReference>
<accession>A0A0A8YCG5</accession>